<dbReference type="Proteomes" id="UP000515159">
    <property type="component" value="Chromosome 2"/>
</dbReference>
<evidence type="ECO:0000256" key="3">
    <source>
        <dbReference type="ARBA" id="ARBA00045742"/>
    </source>
</evidence>
<evidence type="ECO:0000313" key="6">
    <source>
        <dbReference type="RefSeq" id="XP_033791078.1"/>
    </source>
</evidence>
<dbReference type="GeneID" id="117355979"/>
<dbReference type="OrthoDB" id="551431at2759"/>
<dbReference type="FunCoup" id="A0A6P8QU40">
    <property type="interactions" value="901"/>
</dbReference>
<dbReference type="InterPro" id="IPR037667">
    <property type="entry name" value="FMC1_homologue"/>
</dbReference>
<dbReference type="PANTHER" id="PTHR31716:SF1">
    <property type="entry name" value="PROTEIN FMC1 HOMOLOG"/>
    <property type="match status" value="1"/>
</dbReference>
<organism evidence="5 6">
    <name type="scientific">Geotrypetes seraphini</name>
    <name type="common">Gaboon caecilian</name>
    <name type="synonym">Caecilia seraphini</name>
    <dbReference type="NCBI Taxonomy" id="260995"/>
    <lineage>
        <taxon>Eukaryota</taxon>
        <taxon>Metazoa</taxon>
        <taxon>Chordata</taxon>
        <taxon>Craniata</taxon>
        <taxon>Vertebrata</taxon>
        <taxon>Euteleostomi</taxon>
        <taxon>Amphibia</taxon>
        <taxon>Gymnophiona</taxon>
        <taxon>Geotrypetes</taxon>
    </lineage>
</organism>
<dbReference type="CTD" id="154791"/>
<comment type="similarity">
    <text evidence="1">Belongs to the FMC1 family.</text>
</comment>
<evidence type="ECO:0000256" key="4">
    <source>
        <dbReference type="SAM" id="MobiDB-lite"/>
    </source>
</evidence>
<reference evidence="6" key="1">
    <citation type="submission" date="2025-08" db="UniProtKB">
        <authorList>
            <consortium name="RefSeq"/>
        </authorList>
    </citation>
    <scope>IDENTIFICATION</scope>
</reference>
<evidence type="ECO:0000313" key="5">
    <source>
        <dbReference type="Proteomes" id="UP000515159"/>
    </source>
</evidence>
<dbReference type="PANTHER" id="PTHR31716">
    <property type="entry name" value="PROTEIN FMC1 HOMOLOG"/>
    <property type="match status" value="1"/>
</dbReference>
<sequence length="128" mass="15050">MSAQMQRKAEEWFHSCWTRLAAERDSRGWEELMLLNCLLARWWCRKARSCPLHLWNTRPEEVTSEKLCRAQHELHFQAATYLCLLRSVREHLALHQEYHSKGERSPEDVAGLVGLKLPQQPGGKGWEQ</sequence>
<dbReference type="InParanoid" id="A0A6P8QU40"/>
<comment type="function">
    <text evidence="3">Plays a role in the assembly/stability of the mitochondrial membrane ATP synthase (F(1)F(0) ATP synthase or Complex V).</text>
</comment>
<dbReference type="GO" id="GO:0005739">
    <property type="term" value="C:mitochondrion"/>
    <property type="evidence" value="ECO:0007669"/>
    <property type="project" value="TreeGrafter"/>
</dbReference>
<dbReference type="RefSeq" id="XP_033791078.1">
    <property type="nucleotide sequence ID" value="XM_033935187.1"/>
</dbReference>
<evidence type="ECO:0000256" key="1">
    <source>
        <dbReference type="ARBA" id="ARBA00009058"/>
    </source>
</evidence>
<gene>
    <name evidence="6" type="primary">FMC1</name>
</gene>
<accession>A0A6P8QU40</accession>
<evidence type="ECO:0000256" key="2">
    <source>
        <dbReference type="ARBA" id="ARBA00013846"/>
    </source>
</evidence>
<feature type="region of interest" description="Disordered" evidence="4">
    <location>
        <begin position="101"/>
        <end position="128"/>
    </location>
</feature>
<proteinExistence type="inferred from homology"/>
<keyword evidence="5" id="KW-1185">Reference proteome</keyword>
<dbReference type="AlphaFoldDB" id="A0A6P8QU40"/>
<name>A0A6P8QU40_GEOSA</name>
<protein>
    <recommendedName>
        <fullName evidence="2">Protein FMC1 homolog</fullName>
    </recommendedName>
</protein>